<keyword evidence="2" id="KW-1185">Reference proteome</keyword>
<comment type="caution">
    <text evidence="1">The sequence shown here is derived from an EMBL/GenBank/DDBJ whole genome shotgun (WGS) entry which is preliminary data.</text>
</comment>
<evidence type="ECO:0000313" key="1">
    <source>
        <dbReference type="EMBL" id="OMJ10530.1"/>
    </source>
</evidence>
<sequence length="73" mass="8431">MINGGGLDRIAFWDRYGFKFSKGELGPHIYDFLSPFVVRELKQNSYDAENYPKTGRVCEATISPLYIENFSLF</sequence>
<protein>
    <submittedName>
        <fullName evidence="1">Uncharacterized protein</fullName>
    </submittedName>
</protein>
<reference evidence="2" key="1">
    <citation type="submission" date="2017-01" db="EMBL/GenBank/DDBJ databases">
        <authorList>
            <person name="Wang Y."/>
            <person name="White M."/>
            <person name="Kvist S."/>
            <person name="Moncalvo J.-M."/>
        </authorList>
    </citation>
    <scope>NUCLEOTIDE SEQUENCE [LARGE SCALE GENOMIC DNA]</scope>
    <source>
        <strain evidence="2">ID-206-W2</strain>
    </source>
</reference>
<dbReference type="Proteomes" id="UP000187429">
    <property type="component" value="Unassembled WGS sequence"/>
</dbReference>
<organism evidence="1 2">
    <name type="scientific">Smittium culicis</name>
    <dbReference type="NCBI Taxonomy" id="133412"/>
    <lineage>
        <taxon>Eukaryota</taxon>
        <taxon>Fungi</taxon>
        <taxon>Fungi incertae sedis</taxon>
        <taxon>Zoopagomycota</taxon>
        <taxon>Kickxellomycotina</taxon>
        <taxon>Harpellomycetes</taxon>
        <taxon>Harpellales</taxon>
        <taxon>Legeriomycetaceae</taxon>
        <taxon>Smittium</taxon>
    </lineage>
</organism>
<accession>A0A1R1X7E4</accession>
<evidence type="ECO:0000313" key="2">
    <source>
        <dbReference type="Proteomes" id="UP000187429"/>
    </source>
</evidence>
<dbReference type="AlphaFoldDB" id="A0A1R1X7E4"/>
<dbReference type="EMBL" id="LSSM01006563">
    <property type="protein sequence ID" value="OMJ10530.1"/>
    <property type="molecule type" value="Genomic_DNA"/>
</dbReference>
<proteinExistence type="predicted"/>
<name>A0A1R1X7E4_9FUNG</name>
<gene>
    <name evidence="1" type="ORF">AYI69_g10209</name>
</gene>